<dbReference type="PROSITE" id="PS51197">
    <property type="entry name" value="HTH_RRF2_2"/>
    <property type="match status" value="1"/>
</dbReference>
<name>A0A1I4KSC5_9FIRM</name>
<evidence type="ECO:0000256" key="1">
    <source>
        <dbReference type="ARBA" id="ARBA00023125"/>
    </source>
</evidence>
<sequence length="152" mass="16708">MKISTKGRYGVAAMYDLAMHYGEGPISLKSIAQRQKISENYLEQLMSTLRNAGYVKSIRGAQGGYSLSKEPEKISVGDIIRTMEGPIVLVDCLLTDAEDNDYCERAEICVTRGVWAKVCDSISSVLDSISLADLCQEEQLQGDVCDNGKNLF</sequence>
<keyword evidence="3" id="KW-1185">Reference proteome</keyword>
<dbReference type="Pfam" id="PF02082">
    <property type="entry name" value="Rrf2"/>
    <property type="match status" value="1"/>
</dbReference>
<dbReference type="InterPro" id="IPR030489">
    <property type="entry name" value="TR_Rrf2-type_CS"/>
</dbReference>
<evidence type="ECO:0000313" key="3">
    <source>
        <dbReference type="Proteomes" id="UP000199520"/>
    </source>
</evidence>
<organism evidence="2 3">
    <name type="scientific">Pelosinus propionicus DSM 13327</name>
    <dbReference type="NCBI Taxonomy" id="1123291"/>
    <lineage>
        <taxon>Bacteria</taxon>
        <taxon>Bacillati</taxon>
        <taxon>Bacillota</taxon>
        <taxon>Negativicutes</taxon>
        <taxon>Selenomonadales</taxon>
        <taxon>Sporomusaceae</taxon>
        <taxon>Pelosinus</taxon>
    </lineage>
</organism>
<dbReference type="PANTHER" id="PTHR33221">
    <property type="entry name" value="WINGED HELIX-TURN-HELIX TRANSCRIPTIONAL REGULATOR, RRF2 FAMILY"/>
    <property type="match status" value="1"/>
</dbReference>
<dbReference type="PROSITE" id="PS01332">
    <property type="entry name" value="HTH_RRF2_1"/>
    <property type="match status" value="1"/>
</dbReference>
<keyword evidence="1" id="KW-0238">DNA-binding</keyword>
<dbReference type="InterPro" id="IPR036388">
    <property type="entry name" value="WH-like_DNA-bd_sf"/>
</dbReference>
<proteinExistence type="predicted"/>
<dbReference type="GO" id="GO:0003700">
    <property type="term" value="F:DNA-binding transcription factor activity"/>
    <property type="evidence" value="ECO:0007669"/>
    <property type="project" value="TreeGrafter"/>
</dbReference>
<dbReference type="Gene3D" id="1.10.10.10">
    <property type="entry name" value="Winged helix-like DNA-binding domain superfamily/Winged helix DNA-binding domain"/>
    <property type="match status" value="1"/>
</dbReference>
<dbReference type="InterPro" id="IPR000944">
    <property type="entry name" value="Tscrpt_reg_Rrf2"/>
</dbReference>
<dbReference type="InterPro" id="IPR036390">
    <property type="entry name" value="WH_DNA-bd_sf"/>
</dbReference>
<dbReference type="PANTHER" id="PTHR33221:SF5">
    <property type="entry name" value="HTH-TYPE TRANSCRIPTIONAL REGULATOR ISCR"/>
    <property type="match status" value="1"/>
</dbReference>
<dbReference type="EMBL" id="FOTS01000019">
    <property type="protein sequence ID" value="SFL81648.1"/>
    <property type="molecule type" value="Genomic_DNA"/>
</dbReference>
<evidence type="ECO:0000313" key="2">
    <source>
        <dbReference type="EMBL" id="SFL81648.1"/>
    </source>
</evidence>
<protein>
    <submittedName>
        <fullName evidence="2">Rrf2 family protein</fullName>
    </submittedName>
</protein>
<dbReference type="RefSeq" id="WP_090937238.1">
    <property type="nucleotide sequence ID" value="NZ_FOTS01000019.1"/>
</dbReference>
<dbReference type="GO" id="GO:0005829">
    <property type="term" value="C:cytosol"/>
    <property type="evidence" value="ECO:0007669"/>
    <property type="project" value="TreeGrafter"/>
</dbReference>
<dbReference type="Proteomes" id="UP000199520">
    <property type="component" value="Unassembled WGS sequence"/>
</dbReference>
<accession>A0A1I4KSC5</accession>
<dbReference type="NCBIfam" id="TIGR00738">
    <property type="entry name" value="rrf2_super"/>
    <property type="match status" value="1"/>
</dbReference>
<dbReference type="OrthoDB" id="9808360at2"/>
<gene>
    <name evidence="2" type="ORF">SAMN04490355_101973</name>
</gene>
<dbReference type="GO" id="GO:0003677">
    <property type="term" value="F:DNA binding"/>
    <property type="evidence" value="ECO:0007669"/>
    <property type="project" value="UniProtKB-KW"/>
</dbReference>
<reference evidence="3" key="1">
    <citation type="submission" date="2016-10" db="EMBL/GenBank/DDBJ databases">
        <authorList>
            <person name="Varghese N."/>
            <person name="Submissions S."/>
        </authorList>
    </citation>
    <scope>NUCLEOTIDE SEQUENCE [LARGE SCALE GENOMIC DNA]</scope>
    <source>
        <strain evidence="3">DSM 13327</strain>
    </source>
</reference>
<dbReference type="FunFam" id="1.10.10.10:FF:000164">
    <property type="entry name" value="Transcriptional regulator, Rrf2 family"/>
    <property type="match status" value="1"/>
</dbReference>
<dbReference type="AlphaFoldDB" id="A0A1I4KSC5"/>
<dbReference type="STRING" id="1123291.SAMN04490355_101973"/>
<dbReference type="SUPFAM" id="SSF46785">
    <property type="entry name" value="Winged helix' DNA-binding domain"/>
    <property type="match status" value="1"/>
</dbReference>